<evidence type="ECO:0000313" key="2">
    <source>
        <dbReference type="Proteomes" id="UP001497416"/>
    </source>
</evidence>
<dbReference type="Proteomes" id="UP001497416">
    <property type="component" value="Unassembled WGS sequence"/>
</dbReference>
<evidence type="ECO:0000313" key="1">
    <source>
        <dbReference type="EMBL" id="CAL2085740.1"/>
    </source>
</evidence>
<dbReference type="RefSeq" id="WP_348712055.1">
    <property type="nucleotide sequence ID" value="NZ_CAXIXW010000015.1"/>
</dbReference>
<protein>
    <submittedName>
        <fullName evidence="1">Uncharacterized protein</fullName>
    </submittedName>
</protein>
<keyword evidence="2" id="KW-1185">Reference proteome</keyword>
<name>A0ABM9P0L9_9FLAO</name>
<sequence>MLINLYLYIKIWFIFFRYKNSLPTNSDIKNPAMEIDGWSLNFYWDDEGLLETKFPLIQGFQFVISYRTSLVIGLNNNEHGYLRSEKFDRSIYKLAKKYFPNWIGFQPSRNTYNPELSERMLRIQKVAIWRFEKDIDKDILKAVSPDNDS</sequence>
<gene>
    <name evidence="1" type="ORF">T190607A01A_20522</name>
</gene>
<organism evidence="1 2">
    <name type="scientific">Tenacibaculum platacis</name>
    <dbReference type="NCBI Taxonomy" id="3137852"/>
    <lineage>
        <taxon>Bacteria</taxon>
        <taxon>Pseudomonadati</taxon>
        <taxon>Bacteroidota</taxon>
        <taxon>Flavobacteriia</taxon>
        <taxon>Flavobacteriales</taxon>
        <taxon>Flavobacteriaceae</taxon>
        <taxon>Tenacibaculum</taxon>
    </lineage>
</organism>
<accession>A0ABM9P0L9</accession>
<proteinExistence type="predicted"/>
<comment type="caution">
    <text evidence="1">The sequence shown here is derived from an EMBL/GenBank/DDBJ whole genome shotgun (WGS) entry which is preliminary data.</text>
</comment>
<dbReference type="EMBL" id="CAXIXY010000004">
    <property type="protein sequence ID" value="CAL2085740.1"/>
    <property type="molecule type" value="Genomic_DNA"/>
</dbReference>
<reference evidence="1 2" key="1">
    <citation type="submission" date="2024-05" db="EMBL/GenBank/DDBJ databases">
        <authorList>
            <person name="Duchaud E."/>
        </authorList>
    </citation>
    <scope>NUCLEOTIDE SEQUENCE [LARGE SCALE GENOMIC DNA]</scope>
    <source>
        <strain evidence="1">Ena-SAMPLE-TAB-13-05-2024-13:56:06:370-140302</strain>
    </source>
</reference>